<dbReference type="Pfam" id="PF23445">
    <property type="entry name" value="WHD_SNRNP200"/>
    <property type="match status" value="2"/>
</dbReference>
<dbReference type="InterPro" id="IPR014001">
    <property type="entry name" value="Helicase_ATP-bd"/>
</dbReference>
<keyword evidence="5" id="KW-0067">ATP-binding</keyword>
<dbReference type="InParanoid" id="F0YBY8"/>
<dbReference type="CDD" id="cd18795">
    <property type="entry name" value="SF2_C_Ski2"/>
    <property type="match status" value="2"/>
</dbReference>
<name>F0YBY8_AURAN</name>
<dbReference type="FunFam" id="3.40.50.300:FF:003287">
    <property type="entry name" value="U5 small nuclear ribonucleoprotein 200 kDa helicase"/>
    <property type="match status" value="1"/>
</dbReference>
<accession>F0YBY8</accession>
<gene>
    <name evidence="9" type="ORF">AURANDRAFT_58</name>
</gene>
<evidence type="ECO:0000256" key="6">
    <source>
        <dbReference type="ARBA" id="ARBA00034541"/>
    </source>
</evidence>
<dbReference type="GO" id="GO:0005524">
    <property type="term" value="F:ATP binding"/>
    <property type="evidence" value="ECO:0007669"/>
    <property type="project" value="UniProtKB-KW"/>
</dbReference>
<dbReference type="Pfam" id="PF02889">
    <property type="entry name" value="Sec63"/>
    <property type="match status" value="2"/>
</dbReference>
<dbReference type="SUPFAM" id="SSF52540">
    <property type="entry name" value="P-loop containing nucleoside triphosphate hydrolases"/>
    <property type="match status" value="3"/>
</dbReference>
<dbReference type="Gene3D" id="3.40.50.300">
    <property type="entry name" value="P-loop containing nucleotide triphosphate hydrolases"/>
    <property type="match status" value="4"/>
</dbReference>
<evidence type="ECO:0000256" key="3">
    <source>
        <dbReference type="ARBA" id="ARBA00022801"/>
    </source>
</evidence>
<dbReference type="GO" id="GO:0004386">
    <property type="term" value="F:helicase activity"/>
    <property type="evidence" value="ECO:0007669"/>
    <property type="project" value="UniProtKB-KW"/>
</dbReference>
<evidence type="ECO:0000259" key="8">
    <source>
        <dbReference type="PROSITE" id="PS51194"/>
    </source>
</evidence>
<dbReference type="InterPro" id="IPR011545">
    <property type="entry name" value="DEAD/DEAH_box_helicase_dom"/>
</dbReference>
<dbReference type="SMART" id="SM00490">
    <property type="entry name" value="HELICc"/>
    <property type="match status" value="2"/>
</dbReference>
<keyword evidence="2" id="KW-0547">Nucleotide-binding</keyword>
<dbReference type="SUPFAM" id="SSF46785">
    <property type="entry name" value="Winged helix' DNA-binding domain"/>
    <property type="match status" value="1"/>
</dbReference>
<evidence type="ECO:0000259" key="7">
    <source>
        <dbReference type="PROSITE" id="PS51192"/>
    </source>
</evidence>
<dbReference type="Pfam" id="PF00270">
    <property type="entry name" value="DEAD"/>
    <property type="match status" value="2"/>
</dbReference>
<dbReference type="OMA" id="MCSATEF"/>
<dbReference type="RefSeq" id="XP_009037796.1">
    <property type="nucleotide sequence ID" value="XM_009039548.1"/>
</dbReference>
<dbReference type="FunFam" id="3.40.50.300:FF:000062">
    <property type="entry name" value="U5 small nuclear ribonucleoprotein helicase"/>
    <property type="match status" value="1"/>
</dbReference>
<organism evidence="10">
    <name type="scientific">Aureococcus anophagefferens</name>
    <name type="common">Harmful bloom alga</name>
    <dbReference type="NCBI Taxonomy" id="44056"/>
    <lineage>
        <taxon>Eukaryota</taxon>
        <taxon>Sar</taxon>
        <taxon>Stramenopiles</taxon>
        <taxon>Ochrophyta</taxon>
        <taxon>Pelagophyceae</taxon>
        <taxon>Pelagomonadales</taxon>
        <taxon>Pelagomonadaceae</taxon>
        <taxon>Aureococcus</taxon>
    </lineage>
</organism>
<dbReference type="SMART" id="SM00973">
    <property type="entry name" value="Sec63"/>
    <property type="match status" value="1"/>
</dbReference>
<dbReference type="PANTHER" id="PTHR47961">
    <property type="entry name" value="DNA POLYMERASE THETA, PUTATIVE (AFU_ORTHOLOGUE AFUA_1G05260)-RELATED"/>
    <property type="match status" value="1"/>
</dbReference>
<evidence type="ECO:0000256" key="5">
    <source>
        <dbReference type="ARBA" id="ARBA00022840"/>
    </source>
</evidence>
<keyword evidence="4" id="KW-0347">Helicase</keyword>
<dbReference type="eggNOG" id="KOG0952">
    <property type="taxonomic scope" value="Eukaryota"/>
</dbReference>
<dbReference type="PROSITE" id="PS51192">
    <property type="entry name" value="HELICASE_ATP_BIND_1"/>
    <property type="match status" value="2"/>
</dbReference>
<proteinExistence type="inferred from homology"/>
<dbReference type="InterPro" id="IPR036388">
    <property type="entry name" value="WH-like_DNA-bd_sf"/>
</dbReference>
<dbReference type="PANTHER" id="PTHR47961:SF13">
    <property type="entry name" value="ACTIVATING SIGNAL COINTEGRATOR 1 COMPLEX SUBUNIT 3"/>
    <property type="match status" value="1"/>
</dbReference>
<dbReference type="KEGG" id="aaf:AURANDRAFT_58"/>
<feature type="domain" description="Helicase C-terminal" evidence="8">
    <location>
        <begin position="249"/>
        <end position="445"/>
    </location>
</feature>
<dbReference type="Gene3D" id="1.10.10.10">
    <property type="entry name" value="Winged helix-like DNA-binding domain superfamily/Winged helix DNA-binding domain"/>
    <property type="match status" value="2"/>
</dbReference>
<dbReference type="OrthoDB" id="5575at2759"/>
<dbReference type="PROSITE" id="PS51194">
    <property type="entry name" value="HELICASE_CTER"/>
    <property type="match status" value="2"/>
</dbReference>
<dbReference type="InterPro" id="IPR027417">
    <property type="entry name" value="P-loop_NTPase"/>
</dbReference>
<feature type="non-terminal residue" evidence="9">
    <location>
        <position position="1555"/>
    </location>
</feature>
<dbReference type="InterPro" id="IPR004179">
    <property type="entry name" value="Sec63-dom"/>
</dbReference>
<dbReference type="InterPro" id="IPR036390">
    <property type="entry name" value="WH_DNA-bd_sf"/>
</dbReference>
<dbReference type="SMART" id="SM00382">
    <property type="entry name" value="AAA"/>
    <property type="match status" value="2"/>
</dbReference>
<dbReference type="InterPro" id="IPR001650">
    <property type="entry name" value="Helicase_C-like"/>
</dbReference>
<reference evidence="9 10" key="1">
    <citation type="journal article" date="2011" name="Proc. Natl. Acad. Sci. U.S.A.">
        <title>Niche of harmful alga Aureococcus anophagefferens revealed through ecogenomics.</title>
        <authorList>
            <person name="Gobler C.J."/>
            <person name="Berry D.L."/>
            <person name="Dyhrman S.T."/>
            <person name="Wilhelm S.W."/>
            <person name="Salamov A."/>
            <person name="Lobanov A.V."/>
            <person name="Zhang Y."/>
            <person name="Collier J.L."/>
            <person name="Wurch L.L."/>
            <person name="Kustka A.B."/>
            <person name="Dill B.D."/>
            <person name="Shah M."/>
            <person name="VerBerkmoes N.C."/>
            <person name="Kuo A."/>
            <person name="Terry A."/>
            <person name="Pangilinan J."/>
            <person name="Lindquist E.A."/>
            <person name="Lucas S."/>
            <person name="Paulsen I.T."/>
            <person name="Hattenrath-Lehmann T.K."/>
            <person name="Talmage S.C."/>
            <person name="Walker E.A."/>
            <person name="Koch F."/>
            <person name="Burson A.M."/>
            <person name="Marcoval M.A."/>
            <person name="Tang Y.Z."/>
            <person name="Lecleir G.R."/>
            <person name="Coyne K.J."/>
            <person name="Berg G.M."/>
            <person name="Bertrand E.M."/>
            <person name="Saito M.A."/>
            <person name="Gladyshev V.N."/>
            <person name="Grigoriev I.V."/>
        </authorList>
    </citation>
    <scope>NUCLEOTIDE SEQUENCE [LARGE SCALE GENOMIC DNA]</scope>
    <source>
        <strain evidence="10">CCMP 1984</strain>
    </source>
</reference>
<keyword evidence="10" id="KW-1185">Reference proteome</keyword>
<evidence type="ECO:0000256" key="2">
    <source>
        <dbReference type="ARBA" id="ARBA00022741"/>
    </source>
</evidence>
<evidence type="ECO:0000313" key="10">
    <source>
        <dbReference type="Proteomes" id="UP000002729"/>
    </source>
</evidence>
<feature type="domain" description="Helicase ATP-binding" evidence="7">
    <location>
        <begin position="905"/>
        <end position="1092"/>
    </location>
</feature>
<dbReference type="FunFam" id="1.10.10.10:FF:000012">
    <property type="entry name" value="U5 small nuclear ribonucleoprotein helicase"/>
    <property type="match status" value="1"/>
</dbReference>
<evidence type="ECO:0000256" key="4">
    <source>
        <dbReference type="ARBA" id="ARBA00022806"/>
    </source>
</evidence>
<dbReference type="SMART" id="SM00487">
    <property type="entry name" value="DEXDc"/>
    <property type="match status" value="2"/>
</dbReference>
<evidence type="ECO:0000313" key="9">
    <source>
        <dbReference type="EMBL" id="EGB07209.1"/>
    </source>
</evidence>
<dbReference type="Pfam" id="PF00271">
    <property type="entry name" value="Helicase_C"/>
    <property type="match status" value="1"/>
</dbReference>
<dbReference type="InterPro" id="IPR003593">
    <property type="entry name" value="AAA+_ATPase"/>
</dbReference>
<evidence type="ECO:0000256" key="1">
    <source>
        <dbReference type="ARBA" id="ARBA00010140"/>
    </source>
</evidence>
<dbReference type="SUPFAM" id="SSF158702">
    <property type="entry name" value="Sec63 N-terminal domain-like"/>
    <property type="match status" value="2"/>
</dbReference>
<dbReference type="Gene3D" id="2.60.40.150">
    <property type="entry name" value="C2 domain"/>
    <property type="match status" value="1"/>
</dbReference>
<feature type="domain" description="Helicase ATP-binding" evidence="7">
    <location>
        <begin position="12"/>
        <end position="215"/>
    </location>
</feature>
<dbReference type="GO" id="GO:0016787">
    <property type="term" value="F:hydrolase activity"/>
    <property type="evidence" value="ECO:0007669"/>
    <property type="project" value="UniProtKB-KW"/>
</dbReference>
<dbReference type="FunFam" id="1.10.10.10:FF:000024">
    <property type="entry name" value="U5 small nuclear ribonucleoprotein helicase"/>
    <property type="match status" value="1"/>
</dbReference>
<protein>
    <recommendedName>
        <fullName evidence="6">U5 small nuclear ribonucleoprotein 200 kDa helicase</fullName>
    </recommendedName>
</protein>
<feature type="domain" description="Helicase C-terminal" evidence="8">
    <location>
        <begin position="1123"/>
        <end position="1331"/>
    </location>
</feature>
<comment type="similarity">
    <text evidence="1">Belongs to the helicase family. SKI2 subfamily.</text>
</comment>
<dbReference type="InterPro" id="IPR050474">
    <property type="entry name" value="Hel308_SKI2-like"/>
</dbReference>
<dbReference type="GeneID" id="20222602"/>
<keyword evidence="3" id="KW-0378">Hydrolase</keyword>
<dbReference type="InterPro" id="IPR035892">
    <property type="entry name" value="C2_domain_sf"/>
</dbReference>
<dbReference type="Proteomes" id="UP000002729">
    <property type="component" value="Unassembled WGS sequence"/>
</dbReference>
<dbReference type="GO" id="GO:0003676">
    <property type="term" value="F:nucleic acid binding"/>
    <property type="evidence" value="ECO:0007669"/>
    <property type="project" value="InterPro"/>
</dbReference>
<dbReference type="EMBL" id="GL833131">
    <property type="protein sequence ID" value="EGB07209.1"/>
    <property type="molecule type" value="Genomic_DNA"/>
</dbReference>
<sequence length="1555" mass="171134">KALNRVQSAVFDVAFNSQKNLLVCAPTGAGKTNVALLCLLELAGRFHLGDDASDESPAERRKAFLADLAQHKAVYVAPLKALAQEVVDKFKERLAPLGMIVKELTGDAQLSKKDADAAHVLVVTPEKWDVVTRKQGGGGGGDSMGSLASRCRLLIVDEIHLLAEERGAVLECVVARTTRLVESSQSQARLVGLSATLPNYEDVGSFLGCADDSVFFFGPEFRPVPLKQTFVGVTETKRFQKLVKLDDLAFDVALSAVDRGHQAMIFVHSRRETFKTAMALRDRANRDGRDGAFKPAEDLGNLLKPFAPALAKCKHKELREAAEAGFGLHHAGMCRADRSLSERMFAAGAVRVLCCTATLAWGVNLPAHAVICKGTDVYDPQRGGHVDLSMLDVLQIFGRAGRPQFDDFGEATLLTTQKALPDYLRKLARAAPIESCLPARLADAINAEVAAGTVASLKDAGRWLDHTFLAVRLRKNPLAYGCPYDQAREDPGMGRFRETLLRDACKRLDESRMCRYDRRSGAVAGTEVGRVGSHFYLRHESVREFNERLRQHATDADILVVVCSAYEFEQLKPRSDEVAELDRLRESEVCCPVRSDELFALADEPAGKAATLLQAHVSRAPFSAFTLASDAAYVAKNAARVCRALFEMALRAHWPSLAERLLALAKAVERRLWWFQHPVRQLADLEPNLNERRRKFPEDALRQLEAKRLTVDRILGDLNGDPREVGSLVRNNAAGASLVAAARKVPSVTLEADVKPITRTVLRVTLTVTPTYHWEPRTHGLGPEPWWVWVEDARAERIHHFELVLLKPPEKRARRGMEPVVVAFTMAVKDPLPPQFFARAQSDRWVGASAMLEMSTNGLQLPAAAPPNTDLLPLRPLPLAALGDERYASFYSFTHFNPVQTQLFHSLYRADGNVLVGAPTGSGKTCLAELAIFKLLNDRGDQKLKAVYVAPLKALARERLKDWRKKFGEKLGLSVLELTGDATPDARALRDADVLITTPEKWDGVTRQWRRRDYARHAALLCALLVIDEIHLLGEDRGPVIEAIVSRARFISEQADSNADSPPKVRIVGLSTALANAHDLAAWLGCDPKTGLFNFRPAVRPVAMEAHVAGFAGKHYCPRMATMNKPCYAALREHAAGRPALVFVASRRQTRLTALDLIALAAADDDFGGSGSGLWVGDDVLGGELDGYARECADPALKHALPFGVGVHHAGLQERDRDVVEKLFERGAIRVLVCTATLAWGVNFPARLVVIKGTEFFDGKLGKYVDFPITDVLQMMGRAGRPQFDDVGVACIFVHAPKKEFYKKFLYEPFPVESKLKDALHNHVMAEVCLTRAITSKLSCVAWLKWTYLFRRLTQNPSYYHLSDDPTPDNVDAYLEALAEATLDDLDHAGAVELDGSDVHPATLGQVASYYYLDYKTTQRAALTVDDVDEKLGGADDEALAVAFLCDAEEFGELPVRHNEDGLNADLARELLQRRDDARCLEALDERGFDDAHVKAQLLVHARLRDGVLPIADYATDTRSVFEQTSRVLAALIDVVADAGALKLTLALCTLSQAL</sequence>
<dbReference type="FunFam" id="3.40.50.300:FF:000231">
    <property type="entry name" value="Activating signal cointegrator 1 complex subunit 3"/>
    <property type="match status" value="1"/>
</dbReference>
<dbReference type="InterPro" id="IPR057842">
    <property type="entry name" value="WH_MER3"/>
</dbReference>
<dbReference type="Gene3D" id="1.10.3380.10">
    <property type="entry name" value="Sec63 N-terminal domain-like domain"/>
    <property type="match status" value="2"/>
</dbReference>
<feature type="non-terminal residue" evidence="9">
    <location>
        <position position="1"/>
    </location>
</feature>